<dbReference type="InParanoid" id="G4ZPF0"/>
<organism evidence="2 3">
    <name type="scientific">Phytophthora sojae (strain P6497)</name>
    <name type="common">Soybean stem and root rot agent</name>
    <name type="synonym">Phytophthora megasperma f. sp. glycines</name>
    <dbReference type="NCBI Taxonomy" id="1094619"/>
    <lineage>
        <taxon>Eukaryota</taxon>
        <taxon>Sar</taxon>
        <taxon>Stramenopiles</taxon>
        <taxon>Oomycota</taxon>
        <taxon>Peronosporomycetes</taxon>
        <taxon>Peronosporales</taxon>
        <taxon>Peronosporaceae</taxon>
        <taxon>Phytophthora</taxon>
    </lineage>
</organism>
<keyword evidence="3" id="KW-1185">Reference proteome</keyword>
<accession>G4ZPF0</accession>
<dbReference type="AlphaFoldDB" id="G4ZPF0"/>
<dbReference type="SMR" id="G4ZPF0"/>
<dbReference type="STRING" id="1094619.G4ZPF0"/>
<proteinExistence type="inferred from homology"/>
<dbReference type="SUPFAM" id="SSF53474">
    <property type="entry name" value="alpha/beta-Hydrolases"/>
    <property type="match status" value="1"/>
</dbReference>
<evidence type="ECO:0008006" key="4">
    <source>
        <dbReference type="Google" id="ProtNLM"/>
    </source>
</evidence>
<dbReference type="RefSeq" id="XP_009529233.1">
    <property type="nucleotide sequence ID" value="XM_009530938.1"/>
</dbReference>
<evidence type="ECO:0000313" key="2">
    <source>
        <dbReference type="EMBL" id="EGZ15484.1"/>
    </source>
</evidence>
<gene>
    <name evidence="2" type="ORF">PHYSODRAFT_346597</name>
</gene>
<evidence type="ECO:0000313" key="3">
    <source>
        <dbReference type="Proteomes" id="UP000002640"/>
    </source>
</evidence>
<dbReference type="InterPro" id="IPR051411">
    <property type="entry name" value="Polyketide_trans_af380"/>
</dbReference>
<evidence type="ECO:0000256" key="1">
    <source>
        <dbReference type="ARBA" id="ARBA00029464"/>
    </source>
</evidence>
<sequence length="288" mass="31237">MAVTRRISLKKTKVAKPKKTYKQWTESDLLRAMTAVKNHQLSLNGAKRVYGNQFKMTIAANLFVPKVLDTSVRAPAIIVGNPMGAVKEQSTNLYATKLAEQGFVTISTFSAVVDYLTLQDFIDPERIGALGICGSGSFAISASKIDHRIKAAQSVEQRKAAIASATQQCSLEAAGGERASCGECTPPGFSRNVATHPTLSSNVKSMNFYPFDDIDTISSRPLLFVSGDQAHSPEFGKDAYAGAAEPKKLYWVPGAGHVDLYVRVDLIPFAKFVVLFQRRLASNNTTAQ</sequence>
<dbReference type="InterPro" id="IPR029058">
    <property type="entry name" value="AB_hydrolase_fold"/>
</dbReference>
<name>G4ZPF0_PHYSP</name>
<protein>
    <recommendedName>
        <fullName evidence="4">Dienelactone hydrolase domain-containing protein</fullName>
    </recommendedName>
</protein>
<dbReference type="EMBL" id="JH159155">
    <property type="protein sequence ID" value="EGZ15484.1"/>
    <property type="molecule type" value="Genomic_DNA"/>
</dbReference>
<dbReference type="Gene3D" id="3.40.50.1820">
    <property type="entry name" value="alpha/beta hydrolase"/>
    <property type="match status" value="1"/>
</dbReference>
<reference evidence="2 3" key="1">
    <citation type="journal article" date="2006" name="Science">
        <title>Phytophthora genome sequences uncover evolutionary origins and mechanisms of pathogenesis.</title>
        <authorList>
            <person name="Tyler B.M."/>
            <person name="Tripathy S."/>
            <person name="Zhang X."/>
            <person name="Dehal P."/>
            <person name="Jiang R.H."/>
            <person name="Aerts A."/>
            <person name="Arredondo F.D."/>
            <person name="Baxter L."/>
            <person name="Bensasson D."/>
            <person name="Beynon J.L."/>
            <person name="Chapman J."/>
            <person name="Damasceno C.M."/>
            <person name="Dorrance A.E."/>
            <person name="Dou D."/>
            <person name="Dickerman A.W."/>
            <person name="Dubchak I.L."/>
            <person name="Garbelotto M."/>
            <person name="Gijzen M."/>
            <person name="Gordon S.G."/>
            <person name="Govers F."/>
            <person name="Grunwald N.J."/>
            <person name="Huang W."/>
            <person name="Ivors K.L."/>
            <person name="Jones R.W."/>
            <person name="Kamoun S."/>
            <person name="Krampis K."/>
            <person name="Lamour K.H."/>
            <person name="Lee M.K."/>
            <person name="McDonald W.H."/>
            <person name="Medina M."/>
            <person name="Meijer H.J."/>
            <person name="Nordberg E.K."/>
            <person name="Maclean D.J."/>
            <person name="Ospina-Giraldo M.D."/>
            <person name="Morris P.F."/>
            <person name="Phuntumart V."/>
            <person name="Putnam N.H."/>
            <person name="Rash S."/>
            <person name="Rose J.K."/>
            <person name="Sakihama Y."/>
            <person name="Salamov A.A."/>
            <person name="Savidor A."/>
            <person name="Scheuring C.F."/>
            <person name="Smith B.M."/>
            <person name="Sobral B.W."/>
            <person name="Terry A."/>
            <person name="Torto-Alalibo T.A."/>
            <person name="Win J."/>
            <person name="Xu Z."/>
            <person name="Zhang H."/>
            <person name="Grigoriev I.V."/>
            <person name="Rokhsar D.S."/>
            <person name="Boore J.L."/>
        </authorList>
    </citation>
    <scope>NUCLEOTIDE SEQUENCE [LARGE SCALE GENOMIC DNA]</scope>
    <source>
        <strain evidence="2 3">P6497</strain>
    </source>
</reference>
<comment type="similarity">
    <text evidence="1">Belongs to the polyketide transferase af380 family.</text>
</comment>
<dbReference type="PANTHER" id="PTHR47751:SF1">
    <property type="entry name" value="SUPERFAMILY HYDROLASE, PUTATIVE (AFU_ORTHOLOGUE AFUA_2G16580)-RELATED"/>
    <property type="match status" value="1"/>
</dbReference>
<dbReference type="GeneID" id="20648806"/>
<dbReference type="PANTHER" id="PTHR47751">
    <property type="entry name" value="SUPERFAMILY HYDROLASE, PUTATIVE (AFU_ORTHOLOGUE AFUA_2G16580)-RELATED"/>
    <property type="match status" value="1"/>
</dbReference>
<dbReference type="Proteomes" id="UP000002640">
    <property type="component" value="Unassembled WGS sequence"/>
</dbReference>
<dbReference type="KEGG" id="psoj:PHYSODRAFT_346597"/>